<dbReference type="RefSeq" id="WP_160179357.1">
    <property type="nucleotide sequence ID" value="NZ_CP047656.1"/>
</dbReference>
<dbReference type="Pfam" id="PF00012">
    <property type="entry name" value="HSP70"/>
    <property type="match status" value="2"/>
</dbReference>
<proteinExistence type="inferred from homology"/>
<dbReference type="EMBL" id="CP047656">
    <property type="protein sequence ID" value="QHJ11631.1"/>
    <property type="molecule type" value="Genomic_DNA"/>
</dbReference>
<dbReference type="GO" id="GO:0140662">
    <property type="term" value="F:ATP-dependent protein folding chaperone"/>
    <property type="evidence" value="ECO:0007669"/>
    <property type="project" value="InterPro"/>
</dbReference>
<dbReference type="InterPro" id="IPR018181">
    <property type="entry name" value="Heat_shock_70_CS"/>
</dbReference>
<dbReference type="OrthoDB" id="9807934at2"/>
<dbReference type="Gene3D" id="3.90.640.10">
    <property type="entry name" value="Actin, Chain A, domain 4"/>
    <property type="match status" value="1"/>
</dbReference>
<comment type="similarity">
    <text evidence="1">Belongs to the heat shock protein 70 family.</text>
</comment>
<evidence type="ECO:0000256" key="2">
    <source>
        <dbReference type="ARBA" id="ARBA00022741"/>
    </source>
</evidence>
<evidence type="ECO:0000313" key="4">
    <source>
        <dbReference type="EMBL" id="QHJ11631.1"/>
    </source>
</evidence>
<dbReference type="Proteomes" id="UP000464524">
    <property type="component" value="Chromosome"/>
</dbReference>
<dbReference type="Gene3D" id="3.30.420.40">
    <property type="match status" value="2"/>
</dbReference>
<keyword evidence="2" id="KW-0547">Nucleotide-binding</keyword>
<dbReference type="PROSITE" id="PS00329">
    <property type="entry name" value="HSP70_2"/>
    <property type="match status" value="1"/>
</dbReference>
<evidence type="ECO:0000313" key="5">
    <source>
        <dbReference type="Proteomes" id="UP000464524"/>
    </source>
</evidence>
<dbReference type="InterPro" id="IPR013126">
    <property type="entry name" value="Hsp_70_fam"/>
</dbReference>
<dbReference type="GO" id="GO:0005524">
    <property type="term" value="F:ATP binding"/>
    <property type="evidence" value="ECO:0007669"/>
    <property type="project" value="UniProtKB-KW"/>
</dbReference>
<dbReference type="NCBIfam" id="NF008673">
    <property type="entry name" value="PRK11678.1"/>
    <property type="match status" value="1"/>
</dbReference>
<keyword evidence="3" id="KW-0067">ATP-binding</keyword>
<reference evidence="4 5" key="1">
    <citation type="submission" date="2019-12" db="EMBL/GenBank/DDBJ databases">
        <title>Genome sequencing and assembly of endphytes of Porphyra tenera.</title>
        <authorList>
            <person name="Park J.M."/>
            <person name="Shin R."/>
            <person name="Jo S.H."/>
        </authorList>
    </citation>
    <scope>NUCLEOTIDE SEQUENCE [LARGE SCALE GENOMIC DNA]</scope>
    <source>
        <strain evidence="4 5">GPM4</strain>
    </source>
</reference>
<organism evidence="4 5">
    <name type="scientific">Paraglaciecola mesophila</name>
    <dbReference type="NCBI Taxonomy" id="197222"/>
    <lineage>
        <taxon>Bacteria</taxon>
        <taxon>Pseudomonadati</taxon>
        <taxon>Pseudomonadota</taxon>
        <taxon>Gammaproteobacteria</taxon>
        <taxon>Alteromonadales</taxon>
        <taxon>Alteromonadaceae</taxon>
        <taxon>Paraglaciecola</taxon>
    </lineage>
</organism>
<dbReference type="AlphaFoldDB" id="A0A857JKW8"/>
<protein>
    <submittedName>
        <fullName evidence="4">Chaperone protein DnaK</fullName>
    </submittedName>
</protein>
<dbReference type="SUPFAM" id="SSF53067">
    <property type="entry name" value="Actin-like ATPase domain"/>
    <property type="match status" value="2"/>
</dbReference>
<evidence type="ECO:0000256" key="1">
    <source>
        <dbReference type="ARBA" id="ARBA00007381"/>
    </source>
</evidence>
<evidence type="ECO:0000256" key="3">
    <source>
        <dbReference type="ARBA" id="ARBA00022840"/>
    </source>
</evidence>
<keyword evidence="5" id="KW-1185">Reference proteome</keyword>
<sequence length="475" mass="51910">MFAGLDFGTSNCSIAVIENNAPVLIPLEDGKYRLPSSLFIEHSQSATLNLTADMITKQIAELKEDNGNLSSLSHEQLVNMARKQLRKEHRLSTANDQPAQSIVQALAANGDVIFGEEAEQTHVAAPESGFYIKSPKSFLGADINSTQKAVFTSIVEKMLAFIKQEAEYIKQQELSQIMIGRPVNFHGLLGKDGNKQALSIINSAAAKVGFKDVQFLMEPVAAAYDYERQLSDDKIVLILDLGGGTTDCSMIKVGPSYVNLIDRQACILSHTGKRIGGIDLDNKLALMALMPEFGKNTVLTNGLPVPNHLFKQAVSVNDVAAQQAFNSRLTGKDIEEYCRISPTPKLNRLKTLRDGKYGLRVSRSAEKAKILLSDQHEIQLPLHYIEQGLEIPMTRTQLSDAIADELRKFEGLMTDAINQAGTSPDVLYVTGGTAISPVVQQWINSLYPNLEIVIGDHFGSVTSGLTTHAQRIFSG</sequence>
<gene>
    <name evidence="4" type="ORF">FX988_01866</name>
</gene>
<accession>A0A857JKW8</accession>
<dbReference type="PANTHER" id="PTHR19375">
    <property type="entry name" value="HEAT SHOCK PROTEIN 70KDA"/>
    <property type="match status" value="1"/>
</dbReference>
<name>A0A857JKW8_9ALTE</name>
<dbReference type="InterPro" id="IPR043129">
    <property type="entry name" value="ATPase_NBD"/>
</dbReference>
<dbReference type="KEGG" id="pmes:FX988_01866"/>